<reference evidence="6" key="1">
    <citation type="submission" date="2021-01" db="EMBL/GenBank/DDBJ databases">
        <title>Whole genome shotgun sequence of Actinocatenispora rupis NBRC 107355.</title>
        <authorList>
            <person name="Komaki H."/>
            <person name="Tamura T."/>
        </authorList>
    </citation>
    <scope>NUCLEOTIDE SEQUENCE</scope>
    <source>
        <strain evidence="6">NBRC 107355</strain>
    </source>
</reference>
<evidence type="ECO:0000313" key="7">
    <source>
        <dbReference type="Proteomes" id="UP000612808"/>
    </source>
</evidence>
<evidence type="ECO:0000313" key="6">
    <source>
        <dbReference type="EMBL" id="GID14823.1"/>
    </source>
</evidence>
<keyword evidence="7" id="KW-1185">Reference proteome</keyword>
<dbReference type="RefSeq" id="WP_203662776.1">
    <property type="nucleotide sequence ID" value="NZ_BAAAZM010000004.1"/>
</dbReference>
<accession>A0A8J3JH57</accession>
<keyword evidence="3 5" id="KW-1133">Transmembrane helix</keyword>
<dbReference type="Proteomes" id="UP000612808">
    <property type="component" value="Unassembled WGS sequence"/>
</dbReference>
<evidence type="ECO:0000256" key="5">
    <source>
        <dbReference type="SAM" id="Phobius"/>
    </source>
</evidence>
<dbReference type="InterPro" id="IPR019109">
    <property type="entry name" value="MamF_MmsF"/>
</dbReference>
<dbReference type="AlphaFoldDB" id="A0A8J3JH57"/>
<organism evidence="6 7">
    <name type="scientific">Actinocatenispora rupis</name>
    <dbReference type="NCBI Taxonomy" id="519421"/>
    <lineage>
        <taxon>Bacteria</taxon>
        <taxon>Bacillati</taxon>
        <taxon>Actinomycetota</taxon>
        <taxon>Actinomycetes</taxon>
        <taxon>Micromonosporales</taxon>
        <taxon>Micromonosporaceae</taxon>
        <taxon>Actinocatenispora</taxon>
    </lineage>
</organism>
<evidence type="ECO:0000256" key="1">
    <source>
        <dbReference type="ARBA" id="ARBA00004141"/>
    </source>
</evidence>
<protein>
    <submittedName>
        <fullName evidence="6">Orotate phosphoribosyltransferase</fullName>
    </submittedName>
</protein>
<feature type="transmembrane region" description="Helical" evidence="5">
    <location>
        <begin position="57"/>
        <end position="79"/>
    </location>
</feature>
<proteinExistence type="predicted"/>
<comment type="caution">
    <text evidence="6">The sequence shown here is derived from an EMBL/GenBank/DDBJ whole genome shotgun (WGS) entry which is preliminary data.</text>
</comment>
<keyword evidence="6" id="KW-0328">Glycosyltransferase</keyword>
<name>A0A8J3JH57_9ACTN</name>
<feature type="transmembrane region" description="Helical" evidence="5">
    <location>
        <begin position="20"/>
        <end position="45"/>
    </location>
</feature>
<dbReference type="EMBL" id="BOMB01000033">
    <property type="protein sequence ID" value="GID14823.1"/>
    <property type="molecule type" value="Genomic_DNA"/>
</dbReference>
<feature type="transmembrane region" description="Helical" evidence="5">
    <location>
        <begin position="91"/>
        <end position="109"/>
    </location>
</feature>
<dbReference type="GO" id="GO:0016757">
    <property type="term" value="F:glycosyltransferase activity"/>
    <property type="evidence" value="ECO:0007669"/>
    <property type="project" value="UniProtKB-KW"/>
</dbReference>
<keyword evidence="4 5" id="KW-0472">Membrane</keyword>
<evidence type="ECO:0000256" key="2">
    <source>
        <dbReference type="ARBA" id="ARBA00022692"/>
    </source>
</evidence>
<keyword evidence="6" id="KW-0808">Transferase</keyword>
<evidence type="ECO:0000256" key="4">
    <source>
        <dbReference type="ARBA" id="ARBA00023136"/>
    </source>
</evidence>
<keyword evidence="2 5" id="KW-0812">Transmembrane</keyword>
<sequence length="127" mass="13778">MTEPTTPPGYADTEERNWAVLTHVLAAVGVFFSGMAGWVMPLVTYATKGNQSPTLRAHAVSALNFNITWAAIDLVVVVLSNCLGLFGFPGWLLYVVFVVPIVFNVIAAVKANDGVQYRHPLSYPVVK</sequence>
<gene>
    <name evidence="6" type="ORF">Aru02nite_57120</name>
</gene>
<comment type="subcellular location">
    <subcellularLocation>
        <location evidence="1">Membrane</location>
        <topology evidence="1">Multi-pass membrane protein</topology>
    </subcellularLocation>
</comment>
<dbReference type="Pfam" id="PF09685">
    <property type="entry name" value="MamF_MmsF"/>
    <property type="match status" value="1"/>
</dbReference>
<evidence type="ECO:0000256" key="3">
    <source>
        <dbReference type="ARBA" id="ARBA00022989"/>
    </source>
</evidence>